<dbReference type="GO" id="GO:0016020">
    <property type="term" value="C:membrane"/>
    <property type="evidence" value="ECO:0007669"/>
    <property type="project" value="UniProtKB-SubCell"/>
</dbReference>
<accession>A0A9X4MA98</accession>
<name>A0A9X4MA98_9CYAN</name>
<dbReference type="CDD" id="cd00880">
    <property type="entry name" value="Era_like"/>
    <property type="match status" value="1"/>
</dbReference>
<dbReference type="Proteomes" id="UP001152872">
    <property type="component" value="Unassembled WGS sequence"/>
</dbReference>
<dbReference type="Pfam" id="PF05128">
    <property type="entry name" value="DUF697"/>
    <property type="match status" value="1"/>
</dbReference>
<evidence type="ECO:0000256" key="1">
    <source>
        <dbReference type="ARBA" id="ARBA00004141"/>
    </source>
</evidence>
<evidence type="ECO:0000256" key="2">
    <source>
        <dbReference type="ARBA" id="ARBA00022692"/>
    </source>
</evidence>
<feature type="coiled-coil region" evidence="5">
    <location>
        <begin position="90"/>
        <end position="117"/>
    </location>
</feature>
<keyword evidence="2 6" id="KW-0812">Transmembrane</keyword>
<dbReference type="GO" id="GO:0005829">
    <property type="term" value="C:cytosol"/>
    <property type="evidence" value="ECO:0007669"/>
    <property type="project" value="TreeGrafter"/>
</dbReference>
<dbReference type="GO" id="GO:0030488">
    <property type="term" value="P:tRNA methylation"/>
    <property type="evidence" value="ECO:0007669"/>
    <property type="project" value="TreeGrafter"/>
</dbReference>
<dbReference type="PANTHER" id="PTHR42714:SF2">
    <property type="entry name" value="TRNA MODIFICATION GTPASE GTPBP3, MITOCHONDRIAL"/>
    <property type="match status" value="1"/>
</dbReference>
<dbReference type="InterPro" id="IPR006073">
    <property type="entry name" value="GTP-bd"/>
</dbReference>
<dbReference type="GO" id="GO:0002098">
    <property type="term" value="P:tRNA wobble uridine modification"/>
    <property type="evidence" value="ECO:0007669"/>
    <property type="project" value="TreeGrafter"/>
</dbReference>
<dbReference type="RefSeq" id="WP_009627814.1">
    <property type="nucleotide sequence ID" value="NZ_VBTY01000117.1"/>
</dbReference>
<dbReference type="InterPro" id="IPR021147">
    <property type="entry name" value="DUF697"/>
</dbReference>
<feature type="transmembrane region" description="Helical" evidence="6">
    <location>
        <begin position="7"/>
        <end position="25"/>
    </location>
</feature>
<proteinExistence type="predicted"/>
<dbReference type="SUPFAM" id="SSF52540">
    <property type="entry name" value="P-loop containing nucleoside triphosphate hydrolases"/>
    <property type="match status" value="1"/>
</dbReference>
<keyword evidence="9" id="KW-1185">Reference proteome</keyword>
<evidence type="ECO:0000256" key="3">
    <source>
        <dbReference type="ARBA" id="ARBA00022989"/>
    </source>
</evidence>
<comment type="subcellular location">
    <subcellularLocation>
        <location evidence="1">Membrane</location>
        <topology evidence="1">Multi-pass membrane protein</topology>
    </subcellularLocation>
</comment>
<organism evidence="8 9">
    <name type="scientific">Pseudanabaena catenata USMAC16</name>
    <dbReference type="NCBI Taxonomy" id="1855837"/>
    <lineage>
        <taxon>Bacteria</taxon>
        <taxon>Bacillati</taxon>
        <taxon>Cyanobacteriota</taxon>
        <taxon>Cyanophyceae</taxon>
        <taxon>Pseudanabaenales</taxon>
        <taxon>Pseudanabaenaceae</taxon>
        <taxon>Pseudanabaena</taxon>
    </lineage>
</organism>
<dbReference type="EMBL" id="VBTY01000117">
    <property type="protein sequence ID" value="MDG3495678.1"/>
    <property type="molecule type" value="Genomic_DNA"/>
</dbReference>
<keyword evidence="5" id="KW-0175">Coiled coil</keyword>
<dbReference type="GO" id="GO:0005525">
    <property type="term" value="F:GTP binding"/>
    <property type="evidence" value="ECO:0007669"/>
    <property type="project" value="InterPro"/>
</dbReference>
<keyword evidence="4 6" id="KW-0472">Membrane</keyword>
<evidence type="ECO:0000313" key="8">
    <source>
        <dbReference type="EMBL" id="MDG3495678.1"/>
    </source>
</evidence>
<dbReference type="Pfam" id="PF01926">
    <property type="entry name" value="MMR_HSR1"/>
    <property type="match status" value="1"/>
</dbReference>
<evidence type="ECO:0000256" key="4">
    <source>
        <dbReference type="ARBA" id="ARBA00023136"/>
    </source>
</evidence>
<evidence type="ECO:0000256" key="5">
    <source>
        <dbReference type="SAM" id="Coils"/>
    </source>
</evidence>
<gene>
    <name evidence="8" type="ORF">FEV09_14075</name>
</gene>
<dbReference type="Gene3D" id="3.40.50.300">
    <property type="entry name" value="P-loop containing nucleotide triphosphate hydrolases"/>
    <property type="match status" value="1"/>
</dbReference>
<dbReference type="PANTHER" id="PTHR42714">
    <property type="entry name" value="TRNA MODIFICATION GTPASE GTPBP3"/>
    <property type="match status" value="1"/>
</dbReference>
<protein>
    <submittedName>
        <fullName evidence="8">GTP-binding protein</fullName>
    </submittedName>
</protein>
<evidence type="ECO:0000259" key="7">
    <source>
        <dbReference type="Pfam" id="PF01926"/>
    </source>
</evidence>
<dbReference type="InterPro" id="IPR027417">
    <property type="entry name" value="P-loop_NTPase"/>
</dbReference>
<feature type="transmembrane region" description="Helical" evidence="6">
    <location>
        <begin position="45"/>
        <end position="69"/>
    </location>
</feature>
<comment type="caution">
    <text evidence="8">The sequence shown here is derived from an EMBL/GenBank/DDBJ whole genome shotgun (WGS) entry which is preliminary data.</text>
</comment>
<keyword evidence="3 6" id="KW-1133">Transmembrane helix</keyword>
<sequence>MKNRFSWWRSLITIGCIALVISFVVPLLDRLIQIYQAIAATTSPILGGFVVLLVIGLLAGLGLLVWRYLRLFQAEPSKPRPLPEVPTDKIEAAQDSLEALERQVEQIQDEVTRRSLSEQTEQLKNNFIRQELRVVVFGVGSAGKTSLVNGLLDLADRDLDNRREDRRGEIGATMGTTQLGKFYAPVRFANLDVPVQITDCPGILEASALGSDREREARQIATEADLIVFVVDDDLRRSEYEVLKALTEIGKRTILAFNKIDRLTPSDRDIIHTSLRSRVLDFIPPEDIVAIAANPAAITLDSGTVVTPKPKIQPLLSRLLDILSYEGDELVADNVLLRSQRLTEETREALAQQQQQEAEKVVEKFQWLVVGVVFATPLPVVDLLATAAINAQMVVEIGRVYGCEINMDRGKELANSLTRTLVSLGIVKGVVQIITTLISVTVVGLVLKATVQSVTAAYLTRIAGKSFIEYFSRDRDWGDGGIAEVVQRQFQLNRRDEFLKAFVREAVSRVMVLMKQS</sequence>
<evidence type="ECO:0000313" key="9">
    <source>
        <dbReference type="Proteomes" id="UP001152872"/>
    </source>
</evidence>
<evidence type="ECO:0000256" key="6">
    <source>
        <dbReference type="SAM" id="Phobius"/>
    </source>
</evidence>
<dbReference type="AlphaFoldDB" id="A0A9X4MA98"/>
<reference evidence="8" key="1">
    <citation type="submission" date="2019-05" db="EMBL/GenBank/DDBJ databases">
        <title>Whole genome sequencing of Pseudanabaena catenata USMAC16.</title>
        <authorList>
            <person name="Khan Z."/>
            <person name="Omar W.M."/>
            <person name="Convey P."/>
            <person name="Merican F."/>
            <person name="Najimudin N."/>
        </authorList>
    </citation>
    <scope>NUCLEOTIDE SEQUENCE</scope>
    <source>
        <strain evidence="8">USMAC16</strain>
    </source>
</reference>
<feature type="domain" description="G" evidence="7">
    <location>
        <begin position="133"/>
        <end position="259"/>
    </location>
</feature>